<feature type="transmembrane region" description="Helical" evidence="6">
    <location>
        <begin position="204"/>
        <end position="224"/>
    </location>
</feature>
<feature type="transmembrane region" description="Helical" evidence="6">
    <location>
        <begin position="83"/>
        <end position="104"/>
    </location>
</feature>
<evidence type="ECO:0000256" key="2">
    <source>
        <dbReference type="ARBA" id="ARBA00022475"/>
    </source>
</evidence>
<feature type="transmembrane region" description="Helical" evidence="6">
    <location>
        <begin position="138"/>
        <end position="158"/>
    </location>
</feature>
<dbReference type="EMBL" id="JARPYC010000006">
    <property type="protein sequence ID" value="MDT2667164.1"/>
    <property type="molecule type" value="Genomic_DNA"/>
</dbReference>
<dbReference type="PANTHER" id="PTHR30250">
    <property type="entry name" value="PST FAMILY PREDICTED COLANIC ACID TRANSPORTER"/>
    <property type="match status" value="1"/>
</dbReference>
<dbReference type="Proteomes" id="UP001257962">
    <property type="component" value="Unassembled WGS sequence"/>
</dbReference>
<feature type="transmembrane region" description="Helical" evidence="6">
    <location>
        <begin position="316"/>
        <end position="339"/>
    </location>
</feature>
<feature type="transmembrane region" description="Helical" evidence="6">
    <location>
        <begin position="244"/>
        <end position="265"/>
    </location>
</feature>
<evidence type="ECO:0000256" key="6">
    <source>
        <dbReference type="SAM" id="Phobius"/>
    </source>
</evidence>
<feature type="transmembrane region" description="Helical" evidence="6">
    <location>
        <begin position="164"/>
        <end position="183"/>
    </location>
</feature>
<keyword evidence="5 6" id="KW-0472">Membrane</keyword>
<feature type="transmembrane region" description="Helical" evidence="6">
    <location>
        <begin position="41"/>
        <end position="62"/>
    </location>
</feature>
<evidence type="ECO:0000256" key="1">
    <source>
        <dbReference type="ARBA" id="ARBA00004651"/>
    </source>
</evidence>
<feature type="transmembrane region" description="Helical" evidence="6">
    <location>
        <begin position="351"/>
        <end position="373"/>
    </location>
</feature>
<dbReference type="InterPro" id="IPR050833">
    <property type="entry name" value="Poly_Biosynth_Transport"/>
</dbReference>
<name>A0AAJ2IWT1_9LACT</name>
<feature type="transmembrane region" description="Helical" evidence="6">
    <location>
        <begin position="110"/>
        <end position="131"/>
    </location>
</feature>
<protein>
    <submittedName>
        <fullName evidence="7">Polysaccharide biosynthesis C-terminal domain-containing protein</fullName>
    </submittedName>
</protein>
<evidence type="ECO:0000256" key="4">
    <source>
        <dbReference type="ARBA" id="ARBA00022989"/>
    </source>
</evidence>
<gene>
    <name evidence="7" type="ORF">P7D34_07915</name>
</gene>
<evidence type="ECO:0000313" key="7">
    <source>
        <dbReference type="EMBL" id="MDT2667164.1"/>
    </source>
</evidence>
<organism evidence="7 8">
    <name type="scientific">Lactococcus petauri</name>
    <dbReference type="NCBI Taxonomy" id="1940789"/>
    <lineage>
        <taxon>Bacteria</taxon>
        <taxon>Bacillati</taxon>
        <taxon>Bacillota</taxon>
        <taxon>Bacilli</taxon>
        <taxon>Lactobacillales</taxon>
        <taxon>Streptococcaceae</taxon>
        <taxon>Lactococcus</taxon>
    </lineage>
</organism>
<comment type="caution">
    <text evidence="7">The sequence shown here is derived from an EMBL/GenBank/DDBJ whole genome shotgun (WGS) entry which is preliminary data.</text>
</comment>
<feature type="transmembrane region" description="Helical" evidence="6">
    <location>
        <begin position="12"/>
        <end position="29"/>
    </location>
</feature>
<dbReference type="GO" id="GO:0005886">
    <property type="term" value="C:plasma membrane"/>
    <property type="evidence" value="ECO:0007669"/>
    <property type="project" value="UniProtKB-SubCell"/>
</dbReference>
<evidence type="ECO:0000256" key="5">
    <source>
        <dbReference type="ARBA" id="ARBA00023136"/>
    </source>
</evidence>
<keyword evidence="3 6" id="KW-0812">Transmembrane</keyword>
<proteinExistence type="predicted"/>
<dbReference type="RefSeq" id="WP_040086857.1">
    <property type="nucleotide sequence ID" value="NZ_CP146738.1"/>
</dbReference>
<keyword evidence="4 6" id="KW-1133">Transmembrane helix</keyword>
<feature type="transmembrane region" description="Helical" evidence="6">
    <location>
        <begin position="410"/>
        <end position="427"/>
    </location>
</feature>
<keyword evidence="2" id="KW-1003">Cell membrane</keyword>
<reference evidence="7" key="1">
    <citation type="submission" date="2023-03" db="EMBL/GenBank/DDBJ databases">
        <authorList>
            <person name="Shen W."/>
            <person name="Cai J."/>
        </authorList>
    </citation>
    <scope>NUCLEOTIDE SEQUENCE</scope>
    <source>
        <strain evidence="7">Y3</strain>
    </source>
</reference>
<comment type="subcellular location">
    <subcellularLocation>
        <location evidence="1">Cell membrane</location>
        <topology evidence="1">Multi-pass membrane protein</topology>
    </subcellularLocation>
</comment>
<accession>A0AAJ2IWT1</accession>
<feature type="transmembrane region" description="Helical" evidence="6">
    <location>
        <begin position="433"/>
        <end position="452"/>
    </location>
</feature>
<dbReference type="AlphaFoldDB" id="A0AAJ2IWT1"/>
<dbReference type="PANTHER" id="PTHR30250:SF11">
    <property type="entry name" value="O-ANTIGEN TRANSPORTER-RELATED"/>
    <property type="match status" value="1"/>
</dbReference>
<dbReference type="InterPro" id="IPR002797">
    <property type="entry name" value="Polysacc_synth"/>
</dbReference>
<feature type="transmembrane region" description="Helical" evidence="6">
    <location>
        <begin position="286"/>
        <end position="310"/>
    </location>
</feature>
<evidence type="ECO:0000256" key="3">
    <source>
        <dbReference type="ARBA" id="ARBA00022692"/>
    </source>
</evidence>
<dbReference type="Pfam" id="PF01943">
    <property type="entry name" value="Polysacc_synt"/>
    <property type="match status" value="1"/>
</dbReference>
<evidence type="ECO:0000313" key="8">
    <source>
        <dbReference type="Proteomes" id="UP001257962"/>
    </source>
</evidence>
<sequence>MKLVKNMGLSTIYQLMAVIVPLITAPYISRVLGAEGIGINSYTSSILSYFTLFAALGIVSYGNREIAYHQNNIKERSKIFWELELIQATSTLISIVLFLIFLAFQSEFQIYFLLQGVSLLTVVANISWFFMGLENFKIIVYRNTIINIAVVFLTFILVKDAGDLWIYILLVTCSSLFANLSVWPFLKREICKVSFKELQLKRHLVPMLTLLLPQVVTTAYVSLNKTMLGWFDINSAGYFNQADMIIRVAFTAVSSFAGAFLPRLSNLFSEQKFEEGKKLILQSLQLMYTFSFLAIAGIIGVSDNFAVFYFGKEFAIVGSLMAVEAGVILLFGIAVVLRSQYLLAMRRMNEITISSMLALTVNIVLNFILIPFYGAMGATIAVLITEIVVTGYLIWSVRNDFEYSEMFKEIWKYLLAGVITLLLIYSLNQFMSATIFNFTVQATVGCVVYALLLSITKPPIVKVITPFLKKMLKKQ</sequence>
<feature type="transmembrane region" description="Helical" evidence="6">
    <location>
        <begin position="379"/>
        <end position="398"/>
    </location>
</feature>